<organism evidence="2 3">
    <name type="scientific">Novosphingobium pituita</name>
    <dbReference type="NCBI Taxonomy" id="3056842"/>
    <lineage>
        <taxon>Bacteria</taxon>
        <taxon>Pseudomonadati</taxon>
        <taxon>Pseudomonadota</taxon>
        <taxon>Alphaproteobacteria</taxon>
        <taxon>Sphingomonadales</taxon>
        <taxon>Sphingomonadaceae</taxon>
        <taxon>Novosphingobium</taxon>
    </lineage>
</organism>
<accession>A0ABQ6PBQ8</accession>
<sequence length="89" mass="8955">MRDGAACPAQAEIDLAAADGSGEEGVISAMLPCAGGNPLDIAHADHVERGAFVGLRVATCRRAGGEGQGKEKDPDHSVGPSAANMQSKK</sequence>
<comment type="caution">
    <text evidence="2">The sequence shown here is derived from an EMBL/GenBank/DDBJ whole genome shotgun (WGS) entry which is preliminary data.</text>
</comment>
<proteinExistence type="predicted"/>
<evidence type="ECO:0000256" key="1">
    <source>
        <dbReference type="SAM" id="MobiDB-lite"/>
    </source>
</evidence>
<gene>
    <name evidence="2" type="ORF">NUTIK01_30920</name>
</gene>
<protein>
    <submittedName>
        <fullName evidence="2">Uncharacterized protein</fullName>
    </submittedName>
</protein>
<dbReference type="EMBL" id="BTFW01000001">
    <property type="protein sequence ID" value="GMM62315.1"/>
    <property type="molecule type" value="Genomic_DNA"/>
</dbReference>
<name>A0ABQ6PBQ8_9SPHN</name>
<evidence type="ECO:0000313" key="3">
    <source>
        <dbReference type="Proteomes" id="UP001187221"/>
    </source>
</evidence>
<evidence type="ECO:0000313" key="2">
    <source>
        <dbReference type="EMBL" id="GMM62315.1"/>
    </source>
</evidence>
<feature type="region of interest" description="Disordered" evidence="1">
    <location>
        <begin position="64"/>
        <end position="89"/>
    </location>
</feature>
<keyword evidence="3" id="KW-1185">Reference proteome</keyword>
<dbReference type="Proteomes" id="UP001187221">
    <property type="component" value="Unassembled WGS sequence"/>
</dbReference>
<reference evidence="2 3" key="1">
    <citation type="submission" date="2023-06" db="EMBL/GenBank/DDBJ databases">
        <title>Draft genome sequence of Novosphingobium sp. strain IK01.</title>
        <authorList>
            <person name="Hatamoto M."/>
            <person name="Ikarashi T."/>
            <person name="Yamaguchi T."/>
        </authorList>
    </citation>
    <scope>NUCLEOTIDE SEQUENCE [LARGE SCALE GENOMIC DNA]</scope>
    <source>
        <strain evidence="2 3">IK01</strain>
    </source>
</reference>